<keyword evidence="1" id="KW-0472">Membrane</keyword>
<proteinExistence type="predicted"/>
<feature type="domain" description="DUF1206" evidence="2">
    <location>
        <begin position="26"/>
        <end position="90"/>
    </location>
</feature>
<dbReference type="EMBL" id="AP022620">
    <property type="protein sequence ID" value="BBZ75924.1"/>
    <property type="molecule type" value="Genomic_DNA"/>
</dbReference>
<sequence>MADNTVHGAVDRATDSTAFVSAARTGYAVSGLLHLLIAVIVARLAFGSAGNADQSGAIATLAAQPGGTPALWVVAVGLAALALWRLAESVVGSHPNEPGRPDRGPKKVFNRVKSVALAVVYAGIAMTAVRFATGGGKSNSAENVSLTARLLQTGWGKAVLLGAAVGIIAVGGYHLYKGLSQKFSDDLSESEHRTVTVLGMLGYVAKGLVLGGAGVLLVVATVTSDPAKGAGLDAAVKSLGQAPFGKLLLILAAVGLAAYGAYCFVLARFARM</sequence>
<evidence type="ECO:0000256" key="1">
    <source>
        <dbReference type="SAM" id="Phobius"/>
    </source>
</evidence>
<dbReference type="InterPro" id="IPR009597">
    <property type="entry name" value="DUF1206"/>
</dbReference>
<dbReference type="Proteomes" id="UP000467249">
    <property type="component" value="Chromosome"/>
</dbReference>
<keyword evidence="4" id="KW-1185">Reference proteome</keyword>
<keyword evidence="1" id="KW-1133">Transmembrane helix</keyword>
<evidence type="ECO:0000313" key="4">
    <source>
        <dbReference type="Proteomes" id="UP000467249"/>
    </source>
</evidence>
<feature type="transmembrane region" description="Helical" evidence="1">
    <location>
        <begin position="69"/>
        <end position="87"/>
    </location>
</feature>
<organism evidence="3 4">
    <name type="scientific">Mycolicibacterium anyangense</name>
    <dbReference type="NCBI Taxonomy" id="1431246"/>
    <lineage>
        <taxon>Bacteria</taxon>
        <taxon>Bacillati</taxon>
        <taxon>Actinomycetota</taxon>
        <taxon>Actinomycetes</taxon>
        <taxon>Mycobacteriales</taxon>
        <taxon>Mycobacteriaceae</taxon>
        <taxon>Mycolicibacterium</taxon>
    </lineage>
</organism>
<evidence type="ECO:0000313" key="3">
    <source>
        <dbReference type="EMBL" id="BBZ75924.1"/>
    </source>
</evidence>
<feature type="transmembrane region" description="Helical" evidence="1">
    <location>
        <begin position="27"/>
        <end position="49"/>
    </location>
</feature>
<reference evidence="3 4" key="1">
    <citation type="journal article" date="2019" name="Emerg. Microbes Infect.">
        <title>Comprehensive subspecies identification of 175 nontuberculous mycobacteria species based on 7547 genomic profiles.</title>
        <authorList>
            <person name="Matsumoto Y."/>
            <person name="Kinjo T."/>
            <person name="Motooka D."/>
            <person name="Nabeya D."/>
            <person name="Jung N."/>
            <person name="Uechi K."/>
            <person name="Horii T."/>
            <person name="Iida T."/>
            <person name="Fujita J."/>
            <person name="Nakamura S."/>
        </authorList>
    </citation>
    <scope>NUCLEOTIDE SEQUENCE [LARGE SCALE GENOMIC DNA]</scope>
    <source>
        <strain evidence="3 4">JCM 30275</strain>
    </source>
</reference>
<gene>
    <name evidence="3" type="ORF">MANY_12610</name>
</gene>
<dbReference type="Pfam" id="PF06724">
    <property type="entry name" value="DUF1206"/>
    <property type="match status" value="3"/>
</dbReference>
<evidence type="ECO:0000259" key="2">
    <source>
        <dbReference type="Pfam" id="PF06724"/>
    </source>
</evidence>
<feature type="transmembrane region" description="Helical" evidence="1">
    <location>
        <begin position="153"/>
        <end position="176"/>
    </location>
</feature>
<protein>
    <submittedName>
        <fullName evidence="3">Membrane protein</fullName>
    </submittedName>
</protein>
<feature type="domain" description="DUF1206" evidence="2">
    <location>
        <begin position="201"/>
        <end position="269"/>
    </location>
</feature>
<accession>A0A6N4W755</accession>
<feature type="domain" description="DUF1206" evidence="2">
    <location>
        <begin position="114"/>
        <end position="179"/>
    </location>
</feature>
<feature type="transmembrane region" description="Helical" evidence="1">
    <location>
        <begin position="108"/>
        <end position="133"/>
    </location>
</feature>
<keyword evidence="1" id="KW-0812">Transmembrane</keyword>
<feature type="transmembrane region" description="Helical" evidence="1">
    <location>
        <begin position="247"/>
        <end position="267"/>
    </location>
</feature>
<dbReference type="RefSeq" id="WP_179967317.1">
    <property type="nucleotide sequence ID" value="NZ_AP022620.1"/>
</dbReference>
<feature type="transmembrane region" description="Helical" evidence="1">
    <location>
        <begin position="197"/>
        <end position="222"/>
    </location>
</feature>
<name>A0A6N4W755_9MYCO</name>
<dbReference type="KEGG" id="many:MANY_12610"/>
<dbReference type="AlphaFoldDB" id="A0A6N4W755"/>